<gene>
    <name evidence="1" type="ORF">RHMOL_Rhmol07G0129000</name>
</gene>
<accession>A0ACC0N0Q5</accession>
<dbReference type="Proteomes" id="UP001062846">
    <property type="component" value="Chromosome 7"/>
</dbReference>
<proteinExistence type="predicted"/>
<organism evidence="1 2">
    <name type="scientific">Rhododendron molle</name>
    <name type="common">Chinese azalea</name>
    <name type="synonym">Azalea mollis</name>
    <dbReference type="NCBI Taxonomy" id="49168"/>
    <lineage>
        <taxon>Eukaryota</taxon>
        <taxon>Viridiplantae</taxon>
        <taxon>Streptophyta</taxon>
        <taxon>Embryophyta</taxon>
        <taxon>Tracheophyta</taxon>
        <taxon>Spermatophyta</taxon>
        <taxon>Magnoliopsida</taxon>
        <taxon>eudicotyledons</taxon>
        <taxon>Gunneridae</taxon>
        <taxon>Pentapetalae</taxon>
        <taxon>asterids</taxon>
        <taxon>Ericales</taxon>
        <taxon>Ericaceae</taxon>
        <taxon>Ericoideae</taxon>
        <taxon>Rhodoreae</taxon>
        <taxon>Rhododendron</taxon>
    </lineage>
</organism>
<protein>
    <submittedName>
        <fullName evidence="1">Uncharacterized protein</fullName>
    </submittedName>
</protein>
<reference evidence="1" key="1">
    <citation type="submission" date="2022-02" db="EMBL/GenBank/DDBJ databases">
        <title>Plant Genome Project.</title>
        <authorList>
            <person name="Zhang R.-G."/>
        </authorList>
    </citation>
    <scope>NUCLEOTIDE SEQUENCE</scope>
    <source>
        <strain evidence="1">AT1</strain>
    </source>
</reference>
<comment type="caution">
    <text evidence="1">The sequence shown here is derived from an EMBL/GenBank/DDBJ whole genome shotgun (WGS) entry which is preliminary data.</text>
</comment>
<sequence length="1496" mass="161954">MASVPPFQVEDQTDEDFFDKLVDDDDDGEFKPAAPAENGSDSDEAKTFANLSIGEEKGEAVCGDLNVASSDGNVEESRRSLPLSDSFAFDSGVEPDGAVLGTNTVGSLASSDSFVFDSVIESKDMDIGTEEVISDSAIRKSNESAGSGVKEVQWAAFNADSGEHASNGFGSCSDFFSELGDGAVDPLEKVEDNYGTQSKIVSSNEEVKTMHGDDKYGYAQYPENVKAYEAGIGQSGDELGINGSQYLENQGYGAGIGQAADGQDLNSSQSLEDLYPGWKYDPNTGQWYQVDGYDAANNIQGSFDSKSSENWAVSEGNSQASYLQHTAQSALGTVTESGTKENIANWNQLSHGNVTTESVTYWDQASQETGGAESVSSWNQVSQGNNGYPAHMVFDPQYPDWYYDTIAQEWQSLETYISSVQSTSQAQGLPNQNGFASTGIFSPENDQKSYVDYGQVNASSGTFSHENEQKSYVDYGQVNIHQPQGFGAQSQESNWTGSSSNYKQPGLNMWQQPANVGESEAPVNFSGKQQWEDDHSSNYSMSNHVSQPNAYESRGTVPSYDNKAAQSSTHGFVPSWNFSQQLNQPSMQQYEQMHVSKDYSGNQSIISDSQQQFQTGHQLSFDPNGGRSSAGRPPHALVTFGFGGKLIVMKDSSLSASSYGSQGPLGGSISVLNVMEVVTEKTDSSSGGGALEYFNILSRQSFPGPLVGGNVSSKELNKWIDERIAICKSPEVDYRKGEILQLLLSLLKISYQYYGKLRSPFGSDTSKESDVPEAAVAKLFTSAKRNGEQFCDYGALAHCLQKLPSEGQMQATAAEVQTLLVSGRKKEALHCATEGKLWGPALVLAAQLGDQFYVDTVKQMAVCQLVSGSPLRTLCLLIAGQPADVFSADTTSDSSIYGAVNMSLQPSQLKGGTTGMLDNWEENLAVITANRTKDDELVLIHLGDCLWKDRSEIIAAHICYLVAEATFEPYSDSARLCLIGADHLKFPRTYASPDAIQRTELYEYSKLLGNAQFVLLPFQPYKLLYAHMLAEVGKVSESLKYCQAVLKSLKTGRLPEVDMWRKLVSSLEERIRTHQQGGYSTNSAPAKLVGKLLNLFDNTAHRVVGGLPPPVPSTSQSGAQANEHYQTMGPRVSTSQSTMAMSSLMPPESMEPISEWTAGGTRMTMHNRSVSEPDFGRTPRQVHSSTEASSSSAQGKASASRFGRFSFGAHLLQKTVGLVLKPRQDRQAKLGEQNRFYYDEKLKRWVEEGAEAPAEEAALPPPPTIPEFHNGMPDSNFRSASKVDRPSNNGNLEYKSTSPLQHSSGIPPIPSASNQFSARGRTGVRSRYVDTFNKGGGNPTNLFQSPSVPSVRPASGANPKFFVPSPVSSSEQTLDTTDNVQETTATNESSSIPAANNSFHSPPTSMTMQRFPSMDNILNNKTVTNGSVSLSSHSRRTASWSGGLNNGYIPPQKTEVKPLGEVLGMQPSSYVPSEPSLAHLPRNGGSFGDDLHEVEL</sequence>
<dbReference type="EMBL" id="CM046394">
    <property type="protein sequence ID" value="KAI8546571.1"/>
    <property type="molecule type" value="Genomic_DNA"/>
</dbReference>
<evidence type="ECO:0000313" key="1">
    <source>
        <dbReference type="EMBL" id="KAI8546571.1"/>
    </source>
</evidence>
<evidence type="ECO:0000313" key="2">
    <source>
        <dbReference type="Proteomes" id="UP001062846"/>
    </source>
</evidence>
<keyword evidence="2" id="KW-1185">Reference proteome</keyword>
<name>A0ACC0N0Q5_RHOML</name>